<keyword evidence="3" id="KW-1185">Reference proteome</keyword>
<sequence>MGNDREEWISKRAYELWEQAGRPDGQDAEQWAEASAEWDAGRGQNKTGSTAAGWDDDEY</sequence>
<organism evidence="2 3">
    <name type="scientific">Neorhizobium huautlense</name>
    <dbReference type="NCBI Taxonomy" id="67774"/>
    <lineage>
        <taxon>Bacteria</taxon>
        <taxon>Pseudomonadati</taxon>
        <taxon>Pseudomonadota</taxon>
        <taxon>Alphaproteobacteria</taxon>
        <taxon>Hyphomicrobiales</taxon>
        <taxon>Rhizobiaceae</taxon>
        <taxon>Rhizobium/Agrobacterium group</taxon>
        <taxon>Neorhizobium</taxon>
    </lineage>
</organism>
<protein>
    <recommendedName>
        <fullName evidence="4">DUF2934 domain-containing protein</fullName>
    </recommendedName>
</protein>
<accession>A0ABT9Q1C7</accession>
<dbReference type="Proteomes" id="UP001241472">
    <property type="component" value="Unassembled WGS sequence"/>
</dbReference>
<evidence type="ECO:0000313" key="3">
    <source>
        <dbReference type="Proteomes" id="UP001241472"/>
    </source>
</evidence>
<evidence type="ECO:0000313" key="2">
    <source>
        <dbReference type="EMBL" id="MDP9840527.1"/>
    </source>
</evidence>
<dbReference type="InterPro" id="IPR021327">
    <property type="entry name" value="DUF2934"/>
</dbReference>
<evidence type="ECO:0008006" key="4">
    <source>
        <dbReference type="Google" id="ProtNLM"/>
    </source>
</evidence>
<dbReference type="RefSeq" id="WP_373458659.1">
    <property type="nucleotide sequence ID" value="NZ_JAUSRF010000028.1"/>
</dbReference>
<gene>
    <name evidence="2" type="ORF">J2T09_005314</name>
</gene>
<feature type="region of interest" description="Disordered" evidence="1">
    <location>
        <begin position="19"/>
        <end position="59"/>
    </location>
</feature>
<comment type="caution">
    <text evidence="2">The sequence shown here is derived from an EMBL/GenBank/DDBJ whole genome shotgun (WGS) entry which is preliminary data.</text>
</comment>
<dbReference type="Pfam" id="PF11154">
    <property type="entry name" value="DUF2934"/>
    <property type="match status" value="1"/>
</dbReference>
<proteinExistence type="predicted"/>
<name>A0ABT9Q1C7_9HYPH</name>
<dbReference type="EMBL" id="JAUSRF010000028">
    <property type="protein sequence ID" value="MDP9840527.1"/>
    <property type="molecule type" value="Genomic_DNA"/>
</dbReference>
<reference evidence="2 3" key="1">
    <citation type="submission" date="2023-07" db="EMBL/GenBank/DDBJ databases">
        <title>Sorghum-associated microbial communities from plants grown in Nebraska, USA.</title>
        <authorList>
            <person name="Schachtman D."/>
        </authorList>
    </citation>
    <scope>NUCLEOTIDE SEQUENCE [LARGE SCALE GENOMIC DNA]</scope>
    <source>
        <strain evidence="2 3">DS1307</strain>
    </source>
</reference>
<evidence type="ECO:0000256" key="1">
    <source>
        <dbReference type="SAM" id="MobiDB-lite"/>
    </source>
</evidence>